<dbReference type="AlphaFoldDB" id="A0A222FMU1"/>
<proteinExistence type="predicted"/>
<evidence type="ECO:0000256" key="1">
    <source>
        <dbReference type="SAM" id="MobiDB-lite"/>
    </source>
</evidence>
<feature type="region of interest" description="Disordered" evidence="1">
    <location>
        <begin position="1"/>
        <end position="21"/>
    </location>
</feature>
<dbReference type="KEGG" id="bsan:CHH28_13040"/>
<evidence type="ECO:0000313" key="3">
    <source>
        <dbReference type="Proteomes" id="UP000202440"/>
    </source>
</evidence>
<reference evidence="2 3" key="1">
    <citation type="submission" date="2017-07" db="EMBL/GenBank/DDBJ databases">
        <title>Annotated genome sequence of Bacterioplanes sanyensis isolated from Red Sea.</title>
        <authorList>
            <person name="Rehman Z.U."/>
        </authorList>
    </citation>
    <scope>NUCLEOTIDE SEQUENCE [LARGE SCALE GENOMIC DNA]</scope>
    <source>
        <strain evidence="2 3">NV9</strain>
    </source>
</reference>
<accession>A0A222FMU1</accession>
<keyword evidence="3" id="KW-1185">Reference proteome</keyword>
<gene>
    <name evidence="2" type="ORF">CHH28_13040</name>
</gene>
<protein>
    <submittedName>
        <fullName evidence="2">Uncharacterized protein</fullName>
    </submittedName>
</protein>
<dbReference type="EMBL" id="CP022530">
    <property type="protein sequence ID" value="ASP39543.1"/>
    <property type="molecule type" value="Genomic_DNA"/>
</dbReference>
<evidence type="ECO:0000313" key="2">
    <source>
        <dbReference type="EMBL" id="ASP39543.1"/>
    </source>
</evidence>
<dbReference type="Proteomes" id="UP000202440">
    <property type="component" value="Chromosome"/>
</dbReference>
<organism evidence="2 3">
    <name type="scientific">Bacterioplanes sanyensis</name>
    <dbReference type="NCBI Taxonomy" id="1249553"/>
    <lineage>
        <taxon>Bacteria</taxon>
        <taxon>Pseudomonadati</taxon>
        <taxon>Pseudomonadota</taxon>
        <taxon>Gammaproteobacteria</taxon>
        <taxon>Oceanospirillales</taxon>
        <taxon>Oceanospirillaceae</taxon>
        <taxon>Bacterioplanes</taxon>
    </lineage>
</organism>
<sequence length="67" mass="7447">MHVRAVTSRLASRLHGETHPQGSWVGAALQQTEWAPIFIQVMICNDNKPANGRQRTQKLAELLVAGR</sequence>
<name>A0A222FMU1_9GAMM</name>